<feature type="transmembrane region" description="Helical" evidence="1">
    <location>
        <begin position="198"/>
        <end position="223"/>
    </location>
</feature>
<dbReference type="OrthoDB" id="4689187at2"/>
<proteinExistence type="predicted"/>
<dbReference type="Proteomes" id="UP000193529">
    <property type="component" value="Unassembled WGS sequence"/>
</dbReference>
<dbReference type="RefSeq" id="WP_085079183.1">
    <property type="nucleotide sequence ID" value="NZ_JACKRZ010000369.1"/>
</dbReference>
<name>A0A1X1ZJ22_9MYCO</name>
<keyword evidence="1" id="KW-1133">Transmembrane helix</keyword>
<comment type="caution">
    <text evidence="2">The sequence shown here is derived from an EMBL/GenBank/DDBJ whole genome shotgun (WGS) entry which is preliminary data.</text>
</comment>
<evidence type="ECO:0000256" key="1">
    <source>
        <dbReference type="SAM" id="Phobius"/>
    </source>
</evidence>
<evidence type="ECO:0008006" key="4">
    <source>
        <dbReference type="Google" id="ProtNLM"/>
    </source>
</evidence>
<feature type="transmembrane region" description="Helical" evidence="1">
    <location>
        <begin position="171"/>
        <end position="192"/>
    </location>
</feature>
<dbReference type="AlphaFoldDB" id="A0A1X1ZJ22"/>
<organism evidence="2 3">
    <name type="scientific">Mycobacterium palustre</name>
    <dbReference type="NCBI Taxonomy" id="153971"/>
    <lineage>
        <taxon>Bacteria</taxon>
        <taxon>Bacillati</taxon>
        <taxon>Actinomycetota</taxon>
        <taxon>Actinomycetes</taxon>
        <taxon>Mycobacteriales</taxon>
        <taxon>Mycobacteriaceae</taxon>
        <taxon>Mycobacterium</taxon>
        <taxon>Mycobacterium simiae complex</taxon>
    </lineage>
</organism>
<evidence type="ECO:0000313" key="2">
    <source>
        <dbReference type="EMBL" id="ORW23312.1"/>
    </source>
</evidence>
<gene>
    <name evidence="2" type="ORF">AWC19_12200</name>
</gene>
<keyword evidence="3" id="KW-1185">Reference proteome</keyword>
<feature type="transmembrane region" description="Helical" evidence="1">
    <location>
        <begin position="92"/>
        <end position="116"/>
    </location>
</feature>
<sequence>MDSSTKSKVEMFGVWCGIGYLVLLFAGWGAMAGFLPPTPPSAGADHIAALYHGDFTRIRIGMVITMFAALAFIPFAAVVARHIARIEEGPGVLTYTFMLGAAGNMALTFYPAVWWLTAAFRPDRDAALIHLMNDMAWLQFLGGISMYLAMPLAIMVASLCDKSPHPAFPRWSGYANGWMALTLLPDQLLFFFKKGIFAWNGLFGIWVPVVVFSGFFIVNVVVLRRRILRDRGQLPDSADASATRSLSGRNR</sequence>
<accession>A0A1X1ZJ22</accession>
<dbReference type="EMBL" id="LQPJ01000109">
    <property type="protein sequence ID" value="ORW23312.1"/>
    <property type="molecule type" value="Genomic_DNA"/>
</dbReference>
<evidence type="ECO:0000313" key="3">
    <source>
        <dbReference type="Proteomes" id="UP000193529"/>
    </source>
</evidence>
<feature type="transmembrane region" description="Helical" evidence="1">
    <location>
        <begin position="12"/>
        <end position="35"/>
    </location>
</feature>
<protein>
    <recommendedName>
        <fullName evidence="4">DUF4386 domain-containing protein</fullName>
    </recommendedName>
</protein>
<keyword evidence="1" id="KW-0812">Transmembrane</keyword>
<dbReference type="STRING" id="153971.AWC19_12200"/>
<keyword evidence="1" id="KW-0472">Membrane</keyword>
<feature type="transmembrane region" description="Helical" evidence="1">
    <location>
        <begin position="136"/>
        <end position="159"/>
    </location>
</feature>
<reference evidence="2 3" key="1">
    <citation type="submission" date="2016-01" db="EMBL/GenBank/DDBJ databases">
        <title>The new phylogeny of the genus Mycobacterium.</title>
        <authorList>
            <person name="Tarcisio F."/>
            <person name="Conor M."/>
            <person name="Antonella G."/>
            <person name="Elisabetta G."/>
            <person name="Giulia F.S."/>
            <person name="Sara T."/>
            <person name="Anna F."/>
            <person name="Clotilde B."/>
            <person name="Roberto B."/>
            <person name="Veronica D.S."/>
            <person name="Fabio R."/>
            <person name="Monica P."/>
            <person name="Olivier J."/>
            <person name="Enrico T."/>
            <person name="Nicola S."/>
        </authorList>
    </citation>
    <scope>NUCLEOTIDE SEQUENCE [LARGE SCALE GENOMIC DNA]</scope>
    <source>
        <strain evidence="2 3">DSM 44572</strain>
    </source>
</reference>
<feature type="transmembrane region" description="Helical" evidence="1">
    <location>
        <begin position="60"/>
        <end position="80"/>
    </location>
</feature>